<dbReference type="Pfam" id="PF00135">
    <property type="entry name" value="COesterase"/>
    <property type="match status" value="1"/>
</dbReference>
<dbReference type="GeneID" id="113203623"/>
<dbReference type="InterPro" id="IPR002018">
    <property type="entry name" value="CarbesteraseB"/>
</dbReference>
<dbReference type="PROSITE" id="PS00122">
    <property type="entry name" value="CARBOXYLESTERASE_B_1"/>
    <property type="match status" value="1"/>
</dbReference>
<name>A0A6J1RZ37_FRAOC</name>
<organism evidence="7 8">
    <name type="scientific">Frankliniella occidentalis</name>
    <name type="common">Western flower thrips</name>
    <name type="synonym">Euthrips occidentalis</name>
    <dbReference type="NCBI Taxonomy" id="133901"/>
    <lineage>
        <taxon>Eukaryota</taxon>
        <taxon>Metazoa</taxon>
        <taxon>Ecdysozoa</taxon>
        <taxon>Arthropoda</taxon>
        <taxon>Hexapoda</taxon>
        <taxon>Insecta</taxon>
        <taxon>Pterygota</taxon>
        <taxon>Neoptera</taxon>
        <taxon>Paraneoptera</taxon>
        <taxon>Thysanoptera</taxon>
        <taxon>Terebrantia</taxon>
        <taxon>Thripoidea</taxon>
        <taxon>Thripidae</taxon>
        <taxon>Frankliniella</taxon>
    </lineage>
</organism>
<evidence type="ECO:0000256" key="5">
    <source>
        <dbReference type="RuleBase" id="RU361235"/>
    </source>
</evidence>
<feature type="chain" id="PRO_5039746505" description="Carboxylic ester hydrolase" evidence="5">
    <location>
        <begin position="26"/>
        <end position="554"/>
    </location>
</feature>
<evidence type="ECO:0000256" key="2">
    <source>
        <dbReference type="ARBA" id="ARBA00022487"/>
    </source>
</evidence>
<keyword evidence="2" id="KW-0719">Serine esterase</keyword>
<dbReference type="InterPro" id="IPR050309">
    <property type="entry name" value="Type-B_Carboxylest/Lipase"/>
</dbReference>
<keyword evidence="7" id="KW-1185">Reference proteome</keyword>
<evidence type="ECO:0000256" key="1">
    <source>
        <dbReference type="ARBA" id="ARBA00005964"/>
    </source>
</evidence>
<dbReference type="InterPro" id="IPR019819">
    <property type="entry name" value="Carboxylesterase_B_CS"/>
</dbReference>
<evidence type="ECO:0000256" key="3">
    <source>
        <dbReference type="ARBA" id="ARBA00022801"/>
    </source>
</evidence>
<gene>
    <name evidence="8" type="primary">LOC113203623</name>
</gene>
<dbReference type="GO" id="GO:0052689">
    <property type="term" value="F:carboxylic ester hydrolase activity"/>
    <property type="evidence" value="ECO:0007669"/>
    <property type="project" value="UniProtKB-KW"/>
</dbReference>
<dbReference type="InterPro" id="IPR029058">
    <property type="entry name" value="AB_hydrolase_fold"/>
</dbReference>
<feature type="signal peptide" evidence="5">
    <location>
        <begin position="1"/>
        <end position="25"/>
    </location>
</feature>
<protein>
    <recommendedName>
        <fullName evidence="5">Carboxylic ester hydrolase</fullName>
        <ecNumber evidence="5">3.1.1.-</ecNumber>
    </recommendedName>
</protein>
<proteinExistence type="inferred from homology"/>
<dbReference type="KEGG" id="foc:113203623"/>
<dbReference type="Gene3D" id="3.40.50.1820">
    <property type="entry name" value="alpha/beta hydrolase"/>
    <property type="match status" value="1"/>
</dbReference>
<evidence type="ECO:0000313" key="8">
    <source>
        <dbReference type="RefSeq" id="XP_026274179.2"/>
    </source>
</evidence>
<dbReference type="InterPro" id="IPR019826">
    <property type="entry name" value="Carboxylesterase_B_AS"/>
</dbReference>
<keyword evidence="4" id="KW-0325">Glycoprotein</keyword>
<sequence length="554" mass="59943">MSAALSWLTAPGCFTLLICFTSSSAGLFDRMQRNEITPAVKIAQGELTGLFQTSTANKKYMAFYGIPYARPPVGDLRFKAPQPAVPWEGVRAAQTEGDFCPQPAATNIMKPQASVKTAADALKMVASLPGAARHAAKHMLHMSEDCLYLNVYTPLEALPVDKPLPVLVWIHDGGFVFGSGDYNMQGPEHLMDRGVVLVTLNYRLGAFGFLSSNSSDAPGNAGLKDQRLALRWVQDNIRHFGGDPGMVTLYGSSAGAVSAHAHVLSANSKGLFQAAILSSGSTQDFGATQADAELTSRQLAHAMGAGADTCGDTKRRIQFLRDAPFKDIVAGMKHLMASSKTNRNIVERPIWAPVVEPADGGEPPVLDRHPNDILVAGDFNTEVPLVIGVNDKEGSFIVGRLAEDDTTKLEANPSLLLLPNLYDQVDANTREELSTKIKNLYLKDQDIGKEALDSLADIYGDQSIVHGTHVATHWHLKHAKAPIFLYYFTLDAFGVASFLFGTKSLKGAGHGDDVGYVFKNHLVSDMGTSDKERFDLGVSRMNNLIANFVSQRRV</sequence>
<dbReference type="PANTHER" id="PTHR11559">
    <property type="entry name" value="CARBOXYLESTERASE"/>
    <property type="match status" value="1"/>
</dbReference>
<dbReference type="PROSITE" id="PS00941">
    <property type="entry name" value="CARBOXYLESTERASE_B_2"/>
    <property type="match status" value="1"/>
</dbReference>
<dbReference type="OrthoDB" id="19653at2759"/>
<evidence type="ECO:0000256" key="4">
    <source>
        <dbReference type="ARBA" id="ARBA00023180"/>
    </source>
</evidence>
<dbReference type="RefSeq" id="XP_026274179.2">
    <property type="nucleotide sequence ID" value="XM_026418394.2"/>
</dbReference>
<evidence type="ECO:0000313" key="7">
    <source>
        <dbReference type="Proteomes" id="UP000504606"/>
    </source>
</evidence>
<evidence type="ECO:0000259" key="6">
    <source>
        <dbReference type="Pfam" id="PF00135"/>
    </source>
</evidence>
<dbReference type="SUPFAM" id="SSF53474">
    <property type="entry name" value="alpha/beta-Hydrolases"/>
    <property type="match status" value="1"/>
</dbReference>
<feature type="domain" description="Carboxylesterase type B" evidence="6">
    <location>
        <begin position="38"/>
        <end position="550"/>
    </location>
</feature>
<keyword evidence="3 5" id="KW-0378">Hydrolase</keyword>
<dbReference type="Proteomes" id="UP000504606">
    <property type="component" value="Unplaced"/>
</dbReference>
<accession>A0A6J1RZ37</accession>
<dbReference type="AlphaFoldDB" id="A0A6J1RZ37"/>
<comment type="similarity">
    <text evidence="1 5">Belongs to the type-B carboxylesterase/lipase family.</text>
</comment>
<keyword evidence="5" id="KW-0732">Signal</keyword>
<reference evidence="8" key="1">
    <citation type="submission" date="2025-08" db="UniProtKB">
        <authorList>
            <consortium name="RefSeq"/>
        </authorList>
    </citation>
    <scope>IDENTIFICATION</scope>
    <source>
        <tissue evidence="8">Whole organism</tissue>
    </source>
</reference>
<dbReference type="EC" id="3.1.1.-" evidence="5"/>